<evidence type="ECO:0000313" key="1">
    <source>
        <dbReference type="EMBL" id="TMS19297.1"/>
    </source>
</evidence>
<dbReference type="Proteomes" id="UP000793456">
    <property type="component" value="Chromosome V"/>
</dbReference>
<sequence>MAPTEIEVEWQTCEIIKCLFEDEEDVSYRTLSLDAGLETDGPAGSNDNFDPVIIADKLRTVADALNEDLKFKAALESFKKAAQKEVTEQAFSQGVEALCQTQVFQTAEVAPELQLIRASAAFGRYVIKSSPELKNQVIGVMTAFVNNRVSPWLTKQGGWDKVKI</sequence>
<comment type="caution">
    <text evidence="1">The sequence shown here is derived from an EMBL/GenBank/DDBJ whole genome shotgun (WGS) entry which is preliminary data.</text>
</comment>
<reference evidence="1" key="1">
    <citation type="submission" date="2018-11" db="EMBL/GenBank/DDBJ databases">
        <title>The sequence and de novo assembly of Larimichthys crocea genome using PacBio and Hi-C technologies.</title>
        <authorList>
            <person name="Xu P."/>
            <person name="Chen B."/>
            <person name="Zhou Z."/>
            <person name="Ke Q."/>
            <person name="Wu Y."/>
            <person name="Bai H."/>
            <person name="Pu F."/>
        </authorList>
    </citation>
    <scope>NUCLEOTIDE SEQUENCE</scope>
    <source>
        <tissue evidence="1">Muscle</tissue>
    </source>
</reference>
<keyword evidence="2" id="KW-1185">Reference proteome</keyword>
<evidence type="ECO:0000313" key="2">
    <source>
        <dbReference type="Proteomes" id="UP000793456"/>
    </source>
</evidence>
<organism evidence="1 2">
    <name type="scientific">Larimichthys crocea</name>
    <name type="common">Large yellow croaker</name>
    <name type="synonym">Pseudosciaena crocea</name>
    <dbReference type="NCBI Taxonomy" id="215358"/>
    <lineage>
        <taxon>Eukaryota</taxon>
        <taxon>Metazoa</taxon>
        <taxon>Chordata</taxon>
        <taxon>Craniata</taxon>
        <taxon>Vertebrata</taxon>
        <taxon>Euteleostomi</taxon>
        <taxon>Actinopterygii</taxon>
        <taxon>Neopterygii</taxon>
        <taxon>Teleostei</taxon>
        <taxon>Neoteleostei</taxon>
        <taxon>Acanthomorphata</taxon>
        <taxon>Eupercaria</taxon>
        <taxon>Sciaenidae</taxon>
        <taxon>Larimichthys</taxon>
    </lineage>
</organism>
<gene>
    <name evidence="1" type="ORF">E3U43_003618</name>
</gene>
<protein>
    <submittedName>
        <fullName evidence="1">Uncharacterized protein</fullName>
    </submittedName>
</protein>
<accession>A0ACD3RI65</accession>
<name>A0ACD3RI65_LARCR</name>
<dbReference type="EMBL" id="CM011678">
    <property type="protein sequence ID" value="TMS19297.1"/>
    <property type="molecule type" value="Genomic_DNA"/>
</dbReference>
<proteinExistence type="predicted"/>